<dbReference type="Proteomes" id="UP000694421">
    <property type="component" value="Unplaced"/>
</dbReference>
<name>A0A8D0B3V6_SALMN</name>
<proteinExistence type="predicted"/>
<evidence type="ECO:0000313" key="1">
    <source>
        <dbReference type="Ensembl" id="ENSSMRP00000002513.1"/>
    </source>
</evidence>
<reference evidence="1" key="1">
    <citation type="submission" date="2025-08" db="UniProtKB">
        <authorList>
            <consortium name="Ensembl"/>
        </authorList>
    </citation>
    <scope>IDENTIFICATION</scope>
</reference>
<accession>A0A8D0B3V6</accession>
<keyword evidence="2" id="KW-1185">Reference proteome</keyword>
<dbReference type="AlphaFoldDB" id="A0A8D0B3V6"/>
<organism evidence="1 2">
    <name type="scientific">Salvator merianae</name>
    <name type="common">Argentine black and white tegu</name>
    <name type="synonym">Tupinambis merianae</name>
    <dbReference type="NCBI Taxonomy" id="96440"/>
    <lineage>
        <taxon>Eukaryota</taxon>
        <taxon>Metazoa</taxon>
        <taxon>Chordata</taxon>
        <taxon>Craniata</taxon>
        <taxon>Vertebrata</taxon>
        <taxon>Euteleostomi</taxon>
        <taxon>Lepidosauria</taxon>
        <taxon>Squamata</taxon>
        <taxon>Bifurcata</taxon>
        <taxon>Unidentata</taxon>
        <taxon>Episquamata</taxon>
        <taxon>Laterata</taxon>
        <taxon>Teiioidea</taxon>
        <taxon>Teiidae</taxon>
        <taxon>Salvator</taxon>
    </lineage>
</organism>
<reference evidence="1" key="2">
    <citation type="submission" date="2025-09" db="UniProtKB">
        <authorList>
            <consortium name="Ensembl"/>
        </authorList>
    </citation>
    <scope>IDENTIFICATION</scope>
</reference>
<dbReference type="Ensembl" id="ENSSMRT00000003023.1">
    <property type="protein sequence ID" value="ENSSMRP00000002513.1"/>
    <property type="gene ID" value="ENSSMRG00000002181.1"/>
</dbReference>
<evidence type="ECO:0000313" key="2">
    <source>
        <dbReference type="Proteomes" id="UP000694421"/>
    </source>
</evidence>
<sequence>SRSSRTFPFACLFCLQPSSLIISAPVLSVWFPPIQMLASQVKPPSSVPTLLTPASSPTFSVTADIFASAQFYIFLNSGLESDRLWGPRLPSKKLPSKKHFLRFICLGVIVF</sequence>
<protein>
    <submittedName>
        <fullName evidence="1">Uncharacterized protein</fullName>
    </submittedName>
</protein>